<organism evidence="2 4">
    <name type="scientific">Didymodactylos carnosus</name>
    <dbReference type="NCBI Taxonomy" id="1234261"/>
    <lineage>
        <taxon>Eukaryota</taxon>
        <taxon>Metazoa</taxon>
        <taxon>Spiralia</taxon>
        <taxon>Gnathifera</taxon>
        <taxon>Rotifera</taxon>
        <taxon>Eurotatoria</taxon>
        <taxon>Bdelloidea</taxon>
        <taxon>Philodinida</taxon>
        <taxon>Philodinidae</taxon>
        <taxon>Didymodactylos</taxon>
    </lineage>
</organism>
<keyword evidence="1" id="KW-1133">Transmembrane helix</keyword>
<keyword evidence="4" id="KW-1185">Reference proteome</keyword>
<keyword evidence="1" id="KW-0812">Transmembrane</keyword>
<dbReference type="OrthoDB" id="45254at2759"/>
<feature type="transmembrane region" description="Helical" evidence="1">
    <location>
        <begin position="6"/>
        <end position="27"/>
    </location>
</feature>
<dbReference type="EMBL" id="CAJNOQ010001835">
    <property type="protein sequence ID" value="CAF0922304.1"/>
    <property type="molecule type" value="Genomic_DNA"/>
</dbReference>
<dbReference type="Proteomes" id="UP000681722">
    <property type="component" value="Unassembled WGS sequence"/>
</dbReference>
<dbReference type="GO" id="GO:0005794">
    <property type="term" value="C:Golgi apparatus"/>
    <property type="evidence" value="ECO:0007669"/>
    <property type="project" value="TreeGrafter"/>
</dbReference>
<dbReference type="PANTHER" id="PTHR15576:SF1">
    <property type="entry name" value="RIBITOL-5-PHOSPHATE XYLOSYLTRANSFERASE 1"/>
    <property type="match status" value="1"/>
</dbReference>
<dbReference type="GO" id="GO:0035269">
    <property type="term" value="P:protein O-linked glycosylation via mannose"/>
    <property type="evidence" value="ECO:0007669"/>
    <property type="project" value="InterPro"/>
</dbReference>
<accession>A0A814B7Z2</accession>
<dbReference type="AlphaFoldDB" id="A0A814B7Z2"/>
<dbReference type="GO" id="GO:0120053">
    <property type="term" value="F:ribitol beta-1,4-xylosyltransferase activity"/>
    <property type="evidence" value="ECO:0007669"/>
    <property type="project" value="InterPro"/>
</dbReference>
<dbReference type="Proteomes" id="UP000663829">
    <property type="component" value="Unassembled WGS sequence"/>
</dbReference>
<sequence>MLDAVLADSICIILAVTLNNMCLIFIITCRKRQQKQDDTKTLSHPSVSTSGIKHITTVVSSSNFIKQIDRLRLDEQRELWLFNHDGKQLESGCVEHCCWTVSTAKYFTHNNSKTFNRLSPIDMKLIADLHYGTLPVPSEFSLPKLIDDFLPCLQSGTILFVDSTNLRLFFENYHPRIKQHFTCIPNGISQWEKQRYYMELASTTRYSKINEYLLLASFNPPSNERIRQPLWNLVCKDSSPLRNMTKCFYKRDMPLITYYQEIGRSKFVLSPPGVGLDCYRTWETLYLNSIPIVQSTTIDSIFDKLPVLIVRNYSSTQLTPEFLEHTYTEMTTKKTYDFQRLYKHYWQKKIYSYKPANVGEKNVRIQYYRIKVE</sequence>
<proteinExistence type="predicted"/>
<evidence type="ECO:0000313" key="3">
    <source>
        <dbReference type="EMBL" id="CAF3701470.1"/>
    </source>
</evidence>
<evidence type="ECO:0000313" key="4">
    <source>
        <dbReference type="Proteomes" id="UP000663829"/>
    </source>
</evidence>
<gene>
    <name evidence="2" type="ORF">GPM918_LOCUS9723</name>
    <name evidence="3" type="ORF">SRO942_LOCUS9724</name>
</gene>
<dbReference type="InterPro" id="IPR055286">
    <property type="entry name" value="RXYLT1-like"/>
</dbReference>
<keyword evidence="1" id="KW-0472">Membrane</keyword>
<evidence type="ECO:0000313" key="2">
    <source>
        <dbReference type="EMBL" id="CAF0922304.1"/>
    </source>
</evidence>
<evidence type="ECO:0008006" key="5">
    <source>
        <dbReference type="Google" id="ProtNLM"/>
    </source>
</evidence>
<evidence type="ECO:0000256" key="1">
    <source>
        <dbReference type="SAM" id="Phobius"/>
    </source>
</evidence>
<dbReference type="EMBL" id="CAJOBC010001835">
    <property type="protein sequence ID" value="CAF3701470.1"/>
    <property type="molecule type" value="Genomic_DNA"/>
</dbReference>
<dbReference type="PANTHER" id="PTHR15576">
    <property type="entry name" value="RIBITOL-5-PHOSPHATE XYLOSYLTRANSFERASE 1"/>
    <property type="match status" value="1"/>
</dbReference>
<reference evidence="2" key="1">
    <citation type="submission" date="2021-02" db="EMBL/GenBank/DDBJ databases">
        <authorList>
            <person name="Nowell W R."/>
        </authorList>
    </citation>
    <scope>NUCLEOTIDE SEQUENCE</scope>
</reference>
<name>A0A814B7Z2_9BILA</name>
<protein>
    <recommendedName>
        <fullName evidence="5">Exostosin GT47 domain-containing protein</fullName>
    </recommendedName>
</protein>
<comment type="caution">
    <text evidence="2">The sequence shown here is derived from an EMBL/GenBank/DDBJ whole genome shotgun (WGS) entry which is preliminary data.</text>
</comment>